<dbReference type="GO" id="GO:0030904">
    <property type="term" value="C:retromer complex"/>
    <property type="evidence" value="ECO:0007669"/>
    <property type="project" value="UniProtKB-ARBA"/>
</dbReference>
<dbReference type="GO" id="GO:0005829">
    <property type="term" value="C:cytosol"/>
    <property type="evidence" value="ECO:0007669"/>
    <property type="project" value="GOC"/>
</dbReference>
<dbReference type="SMART" id="SM00312">
    <property type="entry name" value="PX"/>
    <property type="match status" value="1"/>
</dbReference>
<sequence>MDGAAPLNPRIGATTGQARDFPRSLRQTKTLMMTRPLAYSRKLVYALVSSSPSFLTFLQSQSKEEHPVFTISVDDPQKVGDPIRGYTMYTVHTRTTSTLYAKSSFSVLRRYSDFLWLYETLNINNPGVVVPPVPEKNPFGRFDDSFVKQRRQGLEKCIQKIANHPILGKDEDLKAFLESDTFSLDIKHRKNEGGGLMASIGQSLTGPKFIETDEWFDRQKGYLDSLESQLRGLVKAIDVVARQRQQIAAATGEFAQMVEDLASSDVGRQLAQSLSGLAEVERKAQDLQLKQTEQDVSTIMATVDEYARLINSVRMAFSSRIRTYHSWRNAESELVRVKQNHERNRNQGRIPTDRMSYALHQVAEAERRALESKREFENTSKLTKSEVARFEEERVADMKESLNIFLEGMISRQKQLISGWENYQQMLLKRVGSTTRTDGEY</sequence>
<feature type="coiled-coil region" evidence="11">
    <location>
        <begin position="362"/>
        <end position="393"/>
    </location>
</feature>
<evidence type="ECO:0000256" key="11">
    <source>
        <dbReference type="SAM" id="Coils"/>
    </source>
</evidence>
<evidence type="ECO:0000256" key="2">
    <source>
        <dbReference type="ARBA" id="ARBA00004496"/>
    </source>
</evidence>
<dbReference type="GO" id="GO:0015031">
    <property type="term" value="P:protein transport"/>
    <property type="evidence" value="ECO:0007669"/>
    <property type="project" value="UniProtKB-KW"/>
</dbReference>
<keyword evidence="9" id="KW-0333">Golgi apparatus</keyword>
<evidence type="ECO:0000256" key="8">
    <source>
        <dbReference type="ARBA" id="ARBA00022927"/>
    </source>
</evidence>
<comment type="similarity">
    <text evidence="4">Belongs to the sorting nexin family.</text>
</comment>
<accession>A0A0D7AWJ5</accession>
<keyword evidence="6" id="KW-0963">Cytoplasm</keyword>
<dbReference type="SUPFAM" id="SSF103657">
    <property type="entry name" value="BAR/IMD domain-like"/>
    <property type="match status" value="1"/>
</dbReference>
<organism evidence="13 14">
    <name type="scientific">Cylindrobasidium torrendii FP15055 ss-10</name>
    <dbReference type="NCBI Taxonomy" id="1314674"/>
    <lineage>
        <taxon>Eukaryota</taxon>
        <taxon>Fungi</taxon>
        <taxon>Dikarya</taxon>
        <taxon>Basidiomycota</taxon>
        <taxon>Agaricomycotina</taxon>
        <taxon>Agaricomycetes</taxon>
        <taxon>Agaricomycetidae</taxon>
        <taxon>Agaricales</taxon>
        <taxon>Marasmiineae</taxon>
        <taxon>Physalacriaceae</taxon>
        <taxon>Cylindrobasidium</taxon>
    </lineage>
</organism>
<dbReference type="FunFam" id="3.30.1520.10:FF:000013">
    <property type="entry name" value="Putative Sorting nexin 3"/>
    <property type="match status" value="1"/>
</dbReference>
<dbReference type="AlphaFoldDB" id="A0A0D7AWJ5"/>
<dbReference type="STRING" id="1314674.A0A0D7AWJ5"/>
<dbReference type="PANTHER" id="PTHR10555">
    <property type="entry name" value="SORTING NEXIN"/>
    <property type="match status" value="1"/>
</dbReference>
<keyword evidence="11" id="KW-0175">Coiled coil</keyword>
<dbReference type="GO" id="GO:0005768">
    <property type="term" value="C:endosome"/>
    <property type="evidence" value="ECO:0007669"/>
    <property type="project" value="TreeGrafter"/>
</dbReference>
<protein>
    <submittedName>
        <fullName evidence="13">Vps5-domain-containing protein</fullName>
    </submittedName>
</protein>
<keyword evidence="7" id="KW-0597">Phosphoprotein</keyword>
<feature type="domain" description="PX" evidence="12">
    <location>
        <begin position="67"/>
        <end position="184"/>
    </location>
</feature>
<evidence type="ECO:0000256" key="3">
    <source>
        <dbReference type="ARBA" id="ARBA00004555"/>
    </source>
</evidence>
<comment type="subcellular location">
    <subcellularLocation>
        <location evidence="2">Cytoplasm</location>
    </subcellularLocation>
    <subcellularLocation>
        <location evidence="3">Golgi apparatus</location>
    </subcellularLocation>
    <subcellularLocation>
        <location evidence="1">Membrane</location>
        <topology evidence="1">Peripheral membrane protein</topology>
        <orientation evidence="1">Cytoplasmic side</orientation>
    </subcellularLocation>
</comment>
<name>A0A0D7AWJ5_9AGAR</name>
<proteinExistence type="inferred from homology"/>
<evidence type="ECO:0000256" key="1">
    <source>
        <dbReference type="ARBA" id="ARBA00004287"/>
    </source>
</evidence>
<dbReference type="InterPro" id="IPR015404">
    <property type="entry name" value="Vps5_C"/>
</dbReference>
<dbReference type="CDD" id="cd07627">
    <property type="entry name" value="BAR_Vps5p"/>
    <property type="match status" value="1"/>
</dbReference>
<dbReference type="Pfam" id="PF00787">
    <property type="entry name" value="PX"/>
    <property type="match status" value="1"/>
</dbReference>
<keyword evidence="8" id="KW-0653">Protein transport</keyword>
<dbReference type="InterPro" id="IPR035803">
    <property type="entry name" value="BAR_Vps5"/>
</dbReference>
<dbReference type="Pfam" id="PF09325">
    <property type="entry name" value="Vps5"/>
    <property type="match status" value="1"/>
</dbReference>
<dbReference type="GO" id="GO:0005794">
    <property type="term" value="C:Golgi apparatus"/>
    <property type="evidence" value="ECO:0007669"/>
    <property type="project" value="UniProtKB-SubCell"/>
</dbReference>
<dbReference type="InterPro" id="IPR001683">
    <property type="entry name" value="PX_dom"/>
</dbReference>
<dbReference type="PANTHER" id="PTHR10555:SF170">
    <property type="entry name" value="FI18122P1"/>
    <property type="match status" value="1"/>
</dbReference>
<keyword evidence="10" id="KW-0472">Membrane</keyword>
<dbReference type="Gene3D" id="3.30.1520.10">
    <property type="entry name" value="Phox-like domain"/>
    <property type="match status" value="1"/>
</dbReference>
<dbReference type="Gene3D" id="1.20.1270.60">
    <property type="entry name" value="Arfaptin homology (AH) domain/BAR domain"/>
    <property type="match status" value="1"/>
</dbReference>
<dbReference type="OrthoDB" id="271164at2759"/>
<evidence type="ECO:0000313" key="14">
    <source>
        <dbReference type="Proteomes" id="UP000054007"/>
    </source>
</evidence>
<dbReference type="Proteomes" id="UP000054007">
    <property type="component" value="Unassembled WGS sequence"/>
</dbReference>
<dbReference type="FunFam" id="1.20.1270.60:FF:000022">
    <property type="entry name" value="Sorting nexin 3 protein"/>
    <property type="match status" value="1"/>
</dbReference>
<evidence type="ECO:0000256" key="4">
    <source>
        <dbReference type="ARBA" id="ARBA00010883"/>
    </source>
</evidence>
<dbReference type="GO" id="GO:0042147">
    <property type="term" value="P:retrograde transport, endosome to Golgi"/>
    <property type="evidence" value="ECO:0007669"/>
    <property type="project" value="TreeGrafter"/>
</dbReference>
<evidence type="ECO:0000259" key="12">
    <source>
        <dbReference type="PROSITE" id="PS50195"/>
    </source>
</evidence>
<evidence type="ECO:0000256" key="6">
    <source>
        <dbReference type="ARBA" id="ARBA00022490"/>
    </source>
</evidence>
<evidence type="ECO:0000256" key="5">
    <source>
        <dbReference type="ARBA" id="ARBA00022448"/>
    </source>
</evidence>
<keyword evidence="14" id="KW-1185">Reference proteome</keyword>
<dbReference type="EMBL" id="KN880765">
    <property type="protein sequence ID" value="KIY62607.1"/>
    <property type="molecule type" value="Genomic_DNA"/>
</dbReference>
<evidence type="ECO:0000256" key="9">
    <source>
        <dbReference type="ARBA" id="ARBA00023034"/>
    </source>
</evidence>
<evidence type="ECO:0000313" key="13">
    <source>
        <dbReference type="EMBL" id="KIY62607.1"/>
    </source>
</evidence>
<dbReference type="GO" id="GO:0035091">
    <property type="term" value="F:phosphatidylinositol binding"/>
    <property type="evidence" value="ECO:0007669"/>
    <property type="project" value="InterPro"/>
</dbReference>
<dbReference type="PROSITE" id="PS50195">
    <property type="entry name" value="PX"/>
    <property type="match status" value="1"/>
</dbReference>
<dbReference type="SUPFAM" id="SSF64268">
    <property type="entry name" value="PX domain"/>
    <property type="match status" value="1"/>
</dbReference>
<evidence type="ECO:0000256" key="7">
    <source>
        <dbReference type="ARBA" id="ARBA00022553"/>
    </source>
</evidence>
<keyword evidence="5" id="KW-0813">Transport</keyword>
<dbReference type="InterPro" id="IPR027267">
    <property type="entry name" value="AH/BAR_dom_sf"/>
</dbReference>
<reference evidence="13 14" key="1">
    <citation type="journal article" date="2015" name="Fungal Genet. Biol.">
        <title>Evolution of novel wood decay mechanisms in Agaricales revealed by the genome sequences of Fistulina hepatica and Cylindrobasidium torrendii.</title>
        <authorList>
            <person name="Floudas D."/>
            <person name="Held B.W."/>
            <person name="Riley R."/>
            <person name="Nagy L.G."/>
            <person name="Koehler G."/>
            <person name="Ransdell A.S."/>
            <person name="Younus H."/>
            <person name="Chow J."/>
            <person name="Chiniquy J."/>
            <person name="Lipzen A."/>
            <person name="Tritt A."/>
            <person name="Sun H."/>
            <person name="Haridas S."/>
            <person name="LaButti K."/>
            <person name="Ohm R.A."/>
            <person name="Kues U."/>
            <person name="Blanchette R.A."/>
            <person name="Grigoriev I.V."/>
            <person name="Minto R.E."/>
            <person name="Hibbett D.S."/>
        </authorList>
    </citation>
    <scope>NUCLEOTIDE SEQUENCE [LARGE SCALE GENOMIC DNA]</scope>
    <source>
        <strain evidence="13 14">FP15055 ss-10</strain>
    </source>
</reference>
<dbReference type="InterPro" id="IPR036871">
    <property type="entry name" value="PX_dom_sf"/>
</dbReference>
<gene>
    <name evidence="13" type="ORF">CYLTODRAFT_169826</name>
</gene>
<dbReference type="GO" id="GO:0045053">
    <property type="term" value="P:protein retention in Golgi apparatus"/>
    <property type="evidence" value="ECO:0007669"/>
    <property type="project" value="TreeGrafter"/>
</dbReference>
<evidence type="ECO:0000256" key="10">
    <source>
        <dbReference type="ARBA" id="ARBA00023136"/>
    </source>
</evidence>